<evidence type="ECO:0000256" key="3">
    <source>
        <dbReference type="SAM" id="SignalP"/>
    </source>
</evidence>
<keyword evidence="6" id="KW-1185">Reference proteome</keyword>
<dbReference type="CDD" id="cd14953">
    <property type="entry name" value="NHL_like_1"/>
    <property type="match status" value="1"/>
</dbReference>
<dbReference type="PROSITE" id="PS51125">
    <property type="entry name" value="NHL"/>
    <property type="match status" value="2"/>
</dbReference>
<keyword evidence="3" id="KW-0732">Signal</keyword>
<dbReference type="InterPro" id="IPR013783">
    <property type="entry name" value="Ig-like_fold"/>
</dbReference>
<organism evidence="5 6">
    <name type="scientific">Flagellimonas hymeniacidonis</name>
    <dbReference type="NCBI Taxonomy" id="2603628"/>
    <lineage>
        <taxon>Bacteria</taxon>
        <taxon>Pseudomonadati</taxon>
        <taxon>Bacteroidota</taxon>
        <taxon>Flavobacteriia</taxon>
        <taxon>Flavobacteriales</taxon>
        <taxon>Flavobacteriaceae</taxon>
        <taxon>Flagellimonas</taxon>
    </lineage>
</organism>
<dbReference type="PANTHER" id="PTHR13833">
    <property type="match status" value="1"/>
</dbReference>
<feature type="repeat" description="NHL" evidence="2">
    <location>
        <begin position="291"/>
        <end position="327"/>
    </location>
</feature>
<dbReference type="PANTHER" id="PTHR13833:SF71">
    <property type="entry name" value="NHL DOMAIN-CONTAINING PROTEIN"/>
    <property type="match status" value="1"/>
</dbReference>
<evidence type="ECO:0000259" key="4">
    <source>
        <dbReference type="SMART" id="SM00429"/>
    </source>
</evidence>
<protein>
    <submittedName>
        <fullName evidence="5">Gluconolactonase</fullName>
    </submittedName>
</protein>
<dbReference type="SUPFAM" id="SSF81296">
    <property type="entry name" value="E set domains"/>
    <property type="match status" value="1"/>
</dbReference>
<accession>A0A5C8V1K1</accession>
<dbReference type="InterPro" id="IPR002909">
    <property type="entry name" value="IPT_dom"/>
</dbReference>
<comment type="caution">
    <text evidence="5">The sequence shown here is derived from an EMBL/GenBank/DDBJ whole genome shotgun (WGS) entry which is preliminary data.</text>
</comment>
<dbReference type="InterPro" id="IPR001258">
    <property type="entry name" value="NHL_repeat"/>
</dbReference>
<dbReference type="RefSeq" id="WP_147743945.1">
    <property type="nucleotide sequence ID" value="NZ_VRUR01000002.1"/>
</dbReference>
<evidence type="ECO:0000256" key="2">
    <source>
        <dbReference type="PROSITE-ProRule" id="PRU00504"/>
    </source>
</evidence>
<dbReference type="Pfam" id="PF01436">
    <property type="entry name" value="NHL"/>
    <property type="match status" value="1"/>
</dbReference>
<dbReference type="Gene3D" id="2.120.10.30">
    <property type="entry name" value="TolB, C-terminal domain"/>
    <property type="match status" value="4"/>
</dbReference>
<feature type="repeat" description="NHL" evidence="2">
    <location>
        <begin position="185"/>
        <end position="221"/>
    </location>
</feature>
<name>A0A5C8V1K1_9FLAO</name>
<dbReference type="EMBL" id="VRUR01000002">
    <property type="protein sequence ID" value="TXN35211.1"/>
    <property type="molecule type" value="Genomic_DNA"/>
</dbReference>
<dbReference type="SMART" id="SM00429">
    <property type="entry name" value="IPT"/>
    <property type="match status" value="1"/>
</dbReference>
<dbReference type="CDD" id="cd00603">
    <property type="entry name" value="IPT_PCSR"/>
    <property type="match status" value="1"/>
</dbReference>
<proteinExistence type="predicted"/>
<feature type="domain" description="IPT/TIG" evidence="4">
    <location>
        <begin position="15"/>
        <end position="112"/>
    </location>
</feature>
<dbReference type="Proteomes" id="UP000321456">
    <property type="component" value="Unassembled WGS sequence"/>
</dbReference>
<dbReference type="InterPro" id="IPR014756">
    <property type="entry name" value="Ig_E-set"/>
</dbReference>
<keyword evidence="1" id="KW-0677">Repeat</keyword>
<dbReference type="Pfam" id="PF01833">
    <property type="entry name" value="TIG"/>
    <property type="match status" value="1"/>
</dbReference>
<gene>
    <name evidence="5" type="ORF">FVB32_11520</name>
</gene>
<evidence type="ECO:0000313" key="6">
    <source>
        <dbReference type="Proteomes" id="UP000321456"/>
    </source>
</evidence>
<reference evidence="5 6" key="1">
    <citation type="submission" date="2019-08" db="EMBL/GenBank/DDBJ databases">
        <title>Professor.</title>
        <authorList>
            <person name="Park J.S."/>
        </authorList>
    </citation>
    <scope>NUCLEOTIDE SEQUENCE [LARGE SCALE GENOMIC DNA]</scope>
    <source>
        <strain evidence="5 6">176CP5-101</strain>
    </source>
</reference>
<dbReference type="AlphaFoldDB" id="A0A5C8V1K1"/>
<feature type="signal peptide" evidence="3">
    <location>
        <begin position="1"/>
        <end position="22"/>
    </location>
</feature>
<evidence type="ECO:0000313" key="5">
    <source>
        <dbReference type="EMBL" id="TXN35211.1"/>
    </source>
</evidence>
<dbReference type="PROSITE" id="PS51257">
    <property type="entry name" value="PROKAR_LIPOPROTEIN"/>
    <property type="match status" value="1"/>
</dbReference>
<dbReference type="InterPro" id="IPR011042">
    <property type="entry name" value="6-blade_b-propeller_TolB-like"/>
</dbReference>
<sequence>MKKLIIKLNMLFLVLLSISSCSSDNDTVATPMATLSSISPTSGPKDTVVTIIGDNFGADLNKIQVFFNDVEAEVQSVANTKIVTKVPVRAYSGTVKIIVRDAELGGSEFTYLLSETVVTTFAGDIQGDTDGTLENAQFSGPVDGVFDSNGNLFVVDNSTHKVRKITPDGVVSTFAGSTIGYEDGIGTEAKFRTPFGIAIDANSNIYVADAGNSRIRKITPEGAVSTFAGGDSGNEDGNALDAKFSTPHAIDTDGQGNLYVTDVLNHSIRKITPDGTVSTFAGSTVGDEDGIGSNAKLNRPRGLKVDAQGNIFITDSFNNKIKKITPQAQVTTIAGDVGGNRDGNGTFALFNISLGIDVDTEGILYVADTNNHSIRKINTSGDVITYAGNGDGYEDGIGAEAKFDRPFNIILEDEYTSYVMDLNNNRIRKITQE</sequence>
<evidence type="ECO:0000256" key="1">
    <source>
        <dbReference type="ARBA" id="ARBA00022737"/>
    </source>
</evidence>
<dbReference type="SUPFAM" id="SSF101898">
    <property type="entry name" value="NHL repeat"/>
    <property type="match status" value="1"/>
</dbReference>
<feature type="chain" id="PRO_5023027044" evidence="3">
    <location>
        <begin position="23"/>
        <end position="433"/>
    </location>
</feature>
<dbReference type="Gene3D" id="2.60.40.10">
    <property type="entry name" value="Immunoglobulins"/>
    <property type="match status" value="1"/>
</dbReference>